<accession>A0A7J7JNC6</accession>
<sequence>MECLSRDYLFPFHVYSGWRCCCLLWTALSFSDPQTLLSSVSAEDKQLDKSLFGISYVFHVYLKGADFPKGIRLHFLLKMSYWHFYYRFLFQKHCVVSFSFQKRTFCLF</sequence>
<keyword evidence="2" id="KW-1185">Reference proteome</keyword>
<dbReference type="AlphaFoldDB" id="A0A7J7JNC6"/>
<name>A0A7J7JNC6_BUGNE</name>
<evidence type="ECO:0000313" key="1">
    <source>
        <dbReference type="EMBL" id="KAF6027830.1"/>
    </source>
</evidence>
<comment type="caution">
    <text evidence="1">The sequence shown here is derived from an EMBL/GenBank/DDBJ whole genome shotgun (WGS) entry which is preliminary data.</text>
</comment>
<proteinExistence type="predicted"/>
<dbReference type="Proteomes" id="UP000593567">
    <property type="component" value="Unassembled WGS sequence"/>
</dbReference>
<reference evidence="1" key="1">
    <citation type="submission" date="2020-06" db="EMBL/GenBank/DDBJ databases">
        <title>Draft genome of Bugula neritina, a colonial animal packing powerful symbionts and potential medicines.</title>
        <authorList>
            <person name="Rayko M."/>
        </authorList>
    </citation>
    <scope>NUCLEOTIDE SEQUENCE [LARGE SCALE GENOMIC DNA]</scope>
    <source>
        <strain evidence="1">Kwan_BN1</strain>
    </source>
</reference>
<protein>
    <submittedName>
        <fullName evidence="1">Uncharacterized protein</fullName>
    </submittedName>
</protein>
<dbReference type="EMBL" id="VXIV02002017">
    <property type="protein sequence ID" value="KAF6027830.1"/>
    <property type="molecule type" value="Genomic_DNA"/>
</dbReference>
<gene>
    <name evidence="1" type="ORF">EB796_013862</name>
</gene>
<organism evidence="1 2">
    <name type="scientific">Bugula neritina</name>
    <name type="common">Brown bryozoan</name>
    <name type="synonym">Sertularia neritina</name>
    <dbReference type="NCBI Taxonomy" id="10212"/>
    <lineage>
        <taxon>Eukaryota</taxon>
        <taxon>Metazoa</taxon>
        <taxon>Spiralia</taxon>
        <taxon>Lophotrochozoa</taxon>
        <taxon>Bryozoa</taxon>
        <taxon>Gymnolaemata</taxon>
        <taxon>Cheilostomatida</taxon>
        <taxon>Flustrina</taxon>
        <taxon>Buguloidea</taxon>
        <taxon>Bugulidae</taxon>
        <taxon>Bugula</taxon>
    </lineage>
</organism>
<evidence type="ECO:0000313" key="2">
    <source>
        <dbReference type="Proteomes" id="UP000593567"/>
    </source>
</evidence>